<name>A0AAU6W3S3_9VIRU</name>
<dbReference type="Pfam" id="PF17570">
    <property type="entry name" value="T7-like_gp67"/>
    <property type="match status" value="1"/>
</dbReference>
<gene>
    <name evidence="2" type="ORF">Lepni01_00028</name>
</gene>
<feature type="compositionally biased region" description="Basic and acidic residues" evidence="1">
    <location>
        <begin position="50"/>
        <end position="63"/>
    </location>
</feature>
<dbReference type="InterPro" id="IPR020134">
    <property type="entry name" value="Phage_T7-like_6.7"/>
</dbReference>
<feature type="compositionally biased region" description="Acidic residues" evidence="1">
    <location>
        <begin position="35"/>
        <end position="46"/>
    </location>
</feature>
<evidence type="ECO:0000313" key="2">
    <source>
        <dbReference type="EMBL" id="XAI71028.1"/>
    </source>
</evidence>
<organism evidence="2">
    <name type="scientific">Pseudomonas phage Lepni01</name>
    <dbReference type="NCBI Taxonomy" id="3138536"/>
    <lineage>
        <taxon>Viruses</taxon>
    </lineage>
</organism>
<dbReference type="EMBL" id="PP179331">
    <property type="protein sequence ID" value="XAI71028.1"/>
    <property type="molecule type" value="Genomic_DNA"/>
</dbReference>
<protein>
    <submittedName>
        <fullName evidence="2">Virion protein</fullName>
    </submittedName>
</protein>
<feature type="region of interest" description="Disordered" evidence="1">
    <location>
        <begin position="1"/>
        <end position="85"/>
    </location>
</feature>
<evidence type="ECO:0000256" key="1">
    <source>
        <dbReference type="SAM" id="MobiDB-lite"/>
    </source>
</evidence>
<reference evidence="2" key="1">
    <citation type="journal article" date="2024" name="J. Gen. Virol.">
        <title>Novel phages of Pseudomonas syringae unveil numerous potential auxiliary metabolic genes.</title>
        <authorList>
            <person name="Feltin C."/>
            <person name="Garneau J.R."/>
            <person name="Morris C.E."/>
            <person name="Berard A."/>
            <person name="Torres-Barcelo C."/>
        </authorList>
    </citation>
    <scope>NUCLEOTIDE SEQUENCE</scope>
</reference>
<sequence>MCFKSKVKTPKTNPDAVKAPEPVLIEEPKGVDFGSTEDDTSTDDQGLDSLKVKKSDVSSKDTGDGSSDAVAADTGTGTIKKSKPAASIKKALKKVTK</sequence>
<accession>A0AAU6W3S3</accession>
<proteinExistence type="predicted"/>